<dbReference type="InterPro" id="IPR050855">
    <property type="entry name" value="NDM-1-like"/>
</dbReference>
<evidence type="ECO:0000259" key="3">
    <source>
        <dbReference type="SMART" id="SM00849"/>
    </source>
</evidence>
<feature type="compositionally biased region" description="Basic residues" evidence="2">
    <location>
        <begin position="1"/>
        <end position="10"/>
    </location>
</feature>
<feature type="compositionally biased region" description="Basic and acidic residues" evidence="2">
    <location>
        <begin position="11"/>
        <end position="35"/>
    </location>
</feature>
<accession>A0A9J9LCW4</accession>
<dbReference type="PANTHER" id="PTHR42951">
    <property type="entry name" value="METALLO-BETA-LACTAMASE DOMAIN-CONTAINING"/>
    <property type="match status" value="1"/>
</dbReference>
<dbReference type="PANTHER" id="PTHR42951:SF4">
    <property type="entry name" value="ACYL-COENZYME A THIOESTERASE MBLAC2"/>
    <property type="match status" value="1"/>
</dbReference>
<gene>
    <name evidence="4" type="ordered locus">Swit_0686</name>
</gene>
<feature type="domain" description="Metallo-beta-lactamase" evidence="3">
    <location>
        <begin position="330"/>
        <end position="516"/>
    </location>
</feature>
<dbReference type="Pfam" id="PF00753">
    <property type="entry name" value="Lactamase_B"/>
    <property type="match status" value="1"/>
</dbReference>
<dbReference type="AlphaFoldDB" id="A0A9J9LCW4"/>
<dbReference type="InterPro" id="IPR036866">
    <property type="entry name" value="RibonucZ/Hydroxyglut_hydro"/>
</dbReference>
<comment type="similarity">
    <text evidence="1">Belongs to the metallo-beta-lactamase superfamily. Class-B beta-lactamase family.</text>
</comment>
<dbReference type="CDD" id="cd16282">
    <property type="entry name" value="metallo-hydrolase-like_MBL-fold"/>
    <property type="match status" value="1"/>
</dbReference>
<evidence type="ECO:0000256" key="2">
    <source>
        <dbReference type="SAM" id="MobiDB-lite"/>
    </source>
</evidence>
<feature type="compositionally biased region" description="Basic residues" evidence="2">
    <location>
        <begin position="58"/>
        <end position="76"/>
    </location>
</feature>
<dbReference type="GO" id="GO:0017001">
    <property type="term" value="P:antibiotic catabolic process"/>
    <property type="evidence" value="ECO:0007669"/>
    <property type="project" value="UniProtKB-ARBA"/>
</dbReference>
<feature type="compositionally biased region" description="Basic residues" evidence="2">
    <location>
        <begin position="87"/>
        <end position="97"/>
    </location>
</feature>
<dbReference type="KEGG" id="swi:Swit_0686"/>
<dbReference type="Proteomes" id="UP000001989">
    <property type="component" value="Chromosome"/>
</dbReference>
<evidence type="ECO:0000256" key="1">
    <source>
        <dbReference type="ARBA" id="ARBA00005250"/>
    </source>
</evidence>
<dbReference type="NCBIfam" id="TIGR04558">
    <property type="entry name" value="SoxH_rel_PQQ_1"/>
    <property type="match status" value="1"/>
</dbReference>
<dbReference type="InterPro" id="IPR030811">
    <property type="entry name" value="SoxH-rel_PQQ_1"/>
</dbReference>
<dbReference type="SUPFAM" id="SSF56281">
    <property type="entry name" value="Metallo-hydrolase/oxidoreductase"/>
    <property type="match status" value="1"/>
</dbReference>
<sequence>MARPRSRYHCTKGEDEREADDPRRPGAAAGDERPARLGAGLSGRSARFADVAGPCPHPVRRRSGPLRSARPRRLPRDRREPAGLSGRGRRAGHRRRGPDHPVRRSQPHPGRDRLSPASGRALSRDPDQARPADTGARGGATRRRAMAGVGPLDRRGGRRLLGPAGQPGQGRLGSASRRDARRGLADRPRREPPARHLPPSDGHRPGRQHPDLSSRSADGEGRRGARAGQHGDLGVGGRGPGDHAAAQGRRGRAAADRSARHQRPRLSRLGDGGEAIGARAMRIDRRTLLGGLAGCLALPAAAAPPDYRIDPVAVADGIWMIHGADAPIEPGNGGAIANIAIIDTPAGTVLCDSGPSLRYGRALKAAAEKLTGKPVVRVYVTHLHPDHGMGIAAFDPAIVAALPGTIEDMRRDGRGFSDAMYRMLNDWMRGTELVLPGRPIANDAEDFGGRRLRLIALSGHSAADLVLIDERTGLLVGGDLLFHDRAPSTPTADLAAWRASLDRLAALDHKAAIPGHGPFDPSGQEAIAQTRDWIDWLETTLTDAVRSGLDMVEAGELPIPDRFATMAAARYELQRSVSHLYPAIEARLLPRIDEPTD</sequence>
<proteinExistence type="inferred from homology"/>
<dbReference type="EMBL" id="CP000699">
    <property type="protein sequence ID" value="ABQ67053.1"/>
    <property type="molecule type" value="Genomic_DNA"/>
</dbReference>
<name>A0A9J9LCW4_RHIWR</name>
<evidence type="ECO:0000313" key="4">
    <source>
        <dbReference type="EMBL" id="ABQ67053.1"/>
    </source>
</evidence>
<dbReference type="InterPro" id="IPR001279">
    <property type="entry name" value="Metallo-B-lactamas"/>
</dbReference>
<organism evidence="4 5">
    <name type="scientific">Rhizorhabdus wittichii (strain DSM 6014 / CCUG 31198 / JCM 15750 / NBRC 105917 / EY 4224 / RW1)</name>
    <name type="common">Sphingomonas wittichii</name>
    <dbReference type="NCBI Taxonomy" id="392499"/>
    <lineage>
        <taxon>Bacteria</taxon>
        <taxon>Pseudomonadati</taxon>
        <taxon>Pseudomonadota</taxon>
        <taxon>Alphaproteobacteria</taxon>
        <taxon>Sphingomonadales</taxon>
        <taxon>Sphingomonadaceae</taxon>
        <taxon>Rhizorhabdus</taxon>
    </lineage>
</organism>
<protein>
    <submittedName>
        <fullName evidence="4">Beta-lactamase domain protein</fullName>
    </submittedName>
</protein>
<keyword evidence="5" id="KW-1185">Reference proteome</keyword>
<feature type="compositionally biased region" description="Basic and acidic residues" evidence="2">
    <location>
        <begin position="201"/>
        <end position="223"/>
    </location>
</feature>
<dbReference type="SMART" id="SM00849">
    <property type="entry name" value="Lactamase_B"/>
    <property type="match status" value="1"/>
</dbReference>
<evidence type="ECO:0000313" key="5">
    <source>
        <dbReference type="Proteomes" id="UP000001989"/>
    </source>
</evidence>
<dbReference type="Gene3D" id="3.60.15.10">
    <property type="entry name" value="Ribonuclease Z/Hydroxyacylglutathione hydrolase-like"/>
    <property type="match status" value="1"/>
</dbReference>
<reference evidence="4 5" key="1">
    <citation type="journal article" date="2010" name="J. Bacteriol.">
        <title>Genome sequence of the dioxin-mineralizing bacterium Sphingomonas wittichii RW1.</title>
        <authorList>
            <person name="Miller T.R."/>
            <person name="Delcher A.L."/>
            <person name="Salzberg S.L."/>
            <person name="Saunders E."/>
            <person name="Detter J.C."/>
            <person name="Halden R.U."/>
        </authorList>
    </citation>
    <scope>NUCLEOTIDE SEQUENCE [LARGE SCALE GENOMIC DNA]</scope>
    <source>
        <strain evidence="5">DSM 6014 / CCUG 31198 / JCM 15750 / NBRC 105917 / EY 4224 / RW1</strain>
    </source>
</reference>
<feature type="compositionally biased region" description="Basic and acidic residues" evidence="2">
    <location>
        <begin position="176"/>
        <end position="194"/>
    </location>
</feature>
<feature type="region of interest" description="Disordered" evidence="2">
    <location>
        <begin position="1"/>
        <end position="272"/>
    </location>
</feature>